<evidence type="ECO:0000313" key="1">
    <source>
        <dbReference type="EMBL" id="CAF1366318.1"/>
    </source>
</evidence>
<protein>
    <submittedName>
        <fullName evidence="1">Uncharacterized protein</fullName>
    </submittedName>
</protein>
<name>A0A815IBZ5_9BILA</name>
<dbReference type="Proteomes" id="UP000663889">
    <property type="component" value="Unassembled WGS sequence"/>
</dbReference>
<sequence>MRTIHSMTLFLNERLAALIHAVEAHFIHTSIENIMKNNLNLDFIHHKDLPRVVELIVEATNITFDDSNSAIPIIALISKLLVQQRIDFIPGGSIRKTENGNTIGKLVFTSFFAASDPNQPTFLIYELVSIPFQHGSTRVRLAQMPAFIGIDPKTLQFVRWSTAEASSCDFTLMSSCRQTPAIRKDLQDNCLYQILTDSPLSACRIEAFSDSVFLHRIGQYWAVSTNSTTKCHSVTTSDMEHHKITNNEEITLPPVALITTHDTNSLACDRFYLPGLPIKLGTTVSLIHNETVNPIEEDFINLQSMIGNSTHWAKLPYIPSDMQAVVDFISSTPKPETIWG</sequence>
<evidence type="ECO:0000313" key="2">
    <source>
        <dbReference type="Proteomes" id="UP000663889"/>
    </source>
</evidence>
<reference evidence="1" key="1">
    <citation type="submission" date="2021-02" db="EMBL/GenBank/DDBJ databases">
        <authorList>
            <person name="Nowell W R."/>
        </authorList>
    </citation>
    <scope>NUCLEOTIDE SEQUENCE</scope>
</reference>
<dbReference type="AlphaFoldDB" id="A0A815IBZ5"/>
<comment type="caution">
    <text evidence="1">The sequence shown here is derived from an EMBL/GenBank/DDBJ whole genome shotgun (WGS) entry which is preliminary data.</text>
</comment>
<accession>A0A815IBZ5</accession>
<proteinExistence type="predicted"/>
<organism evidence="1 2">
    <name type="scientific">Rotaria sordida</name>
    <dbReference type="NCBI Taxonomy" id="392033"/>
    <lineage>
        <taxon>Eukaryota</taxon>
        <taxon>Metazoa</taxon>
        <taxon>Spiralia</taxon>
        <taxon>Gnathifera</taxon>
        <taxon>Rotifera</taxon>
        <taxon>Eurotatoria</taxon>
        <taxon>Bdelloidea</taxon>
        <taxon>Philodinida</taxon>
        <taxon>Philodinidae</taxon>
        <taxon>Rotaria</taxon>
    </lineage>
</organism>
<dbReference type="EMBL" id="CAJNOU010003033">
    <property type="protein sequence ID" value="CAF1366318.1"/>
    <property type="molecule type" value="Genomic_DNA"/>
</dbReference>
<gene>
    <name evidence="1" type="ORF">SEV965_LOCUS29650</name>
</gene>
<feature type="non-terminal residue" evidence="1">
    <location>
        <position position="340"/>
    </location>
</feature>